<protein>
    <submittedName>
        <fullName evidence="4">ABC transporter ATP-binding protein</fullName>
    </submittedName>
</protein>
<dbReference type="EMBL" id="JAMSLR010000005">
    <property type="protein sequence ID" value="MCM8749290.1"/>
    <property type="molecule type" value="Genomic_DNA"/>
</dbReference>
<dbReference type="AlphaFoldDB" id="A0AA41WF79"/>
<accession>A0AA41WF79</accession>
<dbReference type="InterPro" id="IPR003593">
    <property type="entry name" value="AAA+_ATPase"/>
</dbReference>
<dbReference type="GO" id="GO:0005524">
    <property type="term" value="F:ATP binding"/>
    <property type="evidence" value="ECO:0007669"/>
    <property type="project" value="UniProtKB-KW"/>
</dbReference>
<evidence type="ECO:0000259" key="3">
    <source>
        <dbReference type="PROSITE" id="PS50893"/>
    </source>
</evidence>
<reference evidence="4" key="1">
    <citation type="submission" date="2022-06" db="EMBL/GenBank/DDBJ databases">
        <title>CFH 74404 Thermomicrobiaceae sp.</title>
        <authorList>
            <person name="Ming H."/>
            <person name="Li W.-J."/>
            <person name="Zhao Z."/>
        </authorList>
    </citation>
    <scope>NUCLEOTIDE SEQUENCE</scope>
    <source>
        <strain evidence="4">CFH 74404</strain>
    </source>
</reference>
<dbReference type="SMART" id="SM00382">
    <property type="entry name" value="AAA"/>
    <property type="match status" value="1"/>
</dbReference>
<dbReference type="PANTHER" id="PTHR43038:SF3">
    <property type="entry name" value="ABC TRANSPORTER G FAMILY MEMBER 20 ISOFORM X1"/>
    <property type="match status" value="1"/>
</dbReference>
<dbReference type="SUPFAM" id="SSF52540">
    <property type="entry name" value="P-loop containing nucleoside triphosphate hydrolases"/>
    <property type="match status" value="1"/>
</dbReference>
<dbReference type="PROSITE" id="PS00211">
    <property type="entry name" value="ABC_TRANSPORTER_1"/>
    <property type="match status" value="1"/>
</dbReference>
<gene>
    <name evidence="4" type="ORF">NET02_09040</name>
</gene>
<keyword evidence="2 4" id="KW-0067">ATP-binding</keyword>
<evidence type="ECO:0000313" key="5">
    <source>
        <dbReference type="Proteomes" id="UP001165306"/>
    </source>
</evidence>
<comment type="caution">
    <text evidence="4">The sequence shown here is derived from an EMBL/GenBank/DDBJ whole genome shotgun (WGS) entry which is preliminary data.</text>
</comment>
<sequence length="246" mass="26731">MGATIVADEVSRTFGPVRAIDRLTLEIPTGVIYGLLGPSGSGKTTFLRMVVGALRPTEGRLLVLGRTMPDRAVAGQIGYMPQTAALYPDLTLRENLAFFGRIYGLRGRKLEDRVEQLVNDLGLLGWLDQQLYRFSGGMLQRASLACALLHQPELLVLDEPTVGLDPVLRRSLWAHFRQLAEEGKTLLISTHTMDEADRCDLLGFLRGGRLLASDTPAALRVQTGQADLEDAFLALAGQPGVPVGEP</sequence>
<name>A0AA41WF79_9BACT</name>
<evidence type="ECO:0000313" key="4">
    <source>
        <dbReference type="EMBL" id="MCM8749290.1"/>
    </source>
</evidence>
<dbReference type="Pfam" id="PF00005">
    <property type="entry name" value="ABC_tran"/>
    <property type="match status" value="1"/>
</dbReference>
<dbReference type="PANTHER" id="PTHR43038">
    <property type="entry name" value="ATP-BINDING CASSETTE, SUB-FAMILY H, MEMBER 1"/>
    <property type="match status" value="1"/>
</dbReference>
<keyword evidence="1" id="KW-0547">Nucleotide-binding</keyword>
<evidence type="ECO:0000256" key="1">
    <source>
        <dbReference type="ARBA" id="ARBA00022741"/>
    </source>
</evidence>
<dbReference type="RefSeq" id="WP_284057070.1">
    <property type="nucleotide sequence ID" value="NZ_JAMSLR010000005.1"/>
</dbReference>
<dbReference type="InterPro" id="IPR027417">
    <property type="entry name" value="P-loop_NTPase"/>
</dbReference>
<dbReference type="InterPro" id="IPR017871">
    <property type="entry name" value="ABC_transporter-like_CS"/>
</dbReference>
<proteinExistence type="predicted"/>
<organism evidence="4 5">
    <name type="scientific">Thermalbibacter longus</name>
    <dbReference type="NCBI Taxonomy" id="2951981"/>
    <lineage>
        <taxon>Bacteria</taxon>
        <taxon>Pseudomonadati</taxon>
        <taxon>Thermomicrobiota</taxon>
        <taxon>Thermomicrobia</taxon>
        <taxon>Thermomicrobiales</taxon>
        <taxon>Thermomicrobiaceae</taxon>
        <taxon>Thermalbibacter</taxon>
    </lineage>
</organism>
<dbReference type="Proteomes" id="UP001165306">
    <property type="component" value="Unassembled WGS sequence"/>
</dbReference>
<keyword evidence="5" id="KW-1185">Reference proteome</keyword>
<dbReference type="PROSITE" id="PS50893">
    <property type="entry name" value="ABC_TRANSPORTER_2"/>
    <property type="match status" value="1"/>
</dbReference>
<dbReference type="GO" id="GO:0016887">
    <property type="term" value="F:ATP hydrolysis activity"/>
    <property type="evidence" value="ECO:0007669"/>
    <property type="project" value="InterPro"/>
</dbReference>
<dbReference type="Gene3D" id="3.40.50.300">
    <property type="entry name" value="P-loop containing nucleotide triphosphate hydrolases"/>
    <property type="match status" value="1"/>
</dbReference>
<evidence type="ECO:0000256" key="2">
    <source>
        <dbReference type="ARBA" id="ARBA00022840"/>
    </source>
</evidence>
<feature type="domain" description="ABC transporter" evidence="3">
    <location>
        <begin position="5"/>
        <end position="232"/>
    </location>
</feature>
<dbReference type="InterPro" id="IPR003439">
    <property type="entry name" value="ABC_transporter-like_ATP-bd"/>
</dbReference>
<dbReference type="CDD" id="cd03230">
    <property type="entry name" value="ABC_DR_subfamily_A"/>
    <property type="match status" value="1"/>
</dbReference>